<accession>A0ACB7PM78</accession>
<proteinExistence type="predicted"/>
<evidence type="ECO:0000313" key="1">
    <source>
        <dbReference type="EMBL" id="KAH6649964.1"/>
    </source>
</evidence>
<dbReference type="Proteomes" id="UP000724584">
    <property type="component" value="Unassembled WGS sequence"/>
</dbReference>
<organism evidence="1 2">
    <name type="scientific">Chaetomium tenue</name>
    <dbReference type="NCBI Taxonomy" id="1854479"/>
    <lineage>
        <taxon>Eukaryota</taxon>
        <taxon>Fungi</taxon>
        <taxon>Dikarya</taxon>
        <taxon>Ascomycota</taxon>
        <taxon>Pezizomycotina</taxon>
        <taxon>Sordariomycetes</taxon>
        <taxon>Sordariomycetidae</taxon>
        <taxon>Sordariales</taxon>
        <taxon>Chaetomiaceae</taxon>
        <taxon>Chaetomium</taxon>
    </lineage>
</organism>
<comment type="caution">
    <text evidence="1">The sequence shown here is derived from an EMBL/GenBank/DDBJ whole genome shotgun (WGS) entry which is preliminary data.</text>
</comment>
<evidence type="ECO:0000313" key="2">
    <source>
        <dbReference type="Proteomes" id="UP000724584"/>
    </source>
</evidence>
<keyword evidence="2" id="KW-1185">Reference proteome</keyword>
<gene>
    <name evidence="1" type="ORF">F5144DRAFT_522819</name>
</gene>
<protein>
    <submittedName>
        <fullName evidence="1">Uncharacterized protein</fullName>
    </submittedName>
</protein>
<name>A0ACB7PM78_9PEZI</name>
<dbReference type="EMBL" id="JAGIZQ010000001">
    <property type="protein sequence ID" value="KAH6649964.1"/>
    <property type="molecule type" value="Genomic_DNA"/>
</dbReference>
<sequence length="558" mass="60324">MTSPKSTGQMLADDLLFGFDIGDEETRQYLTSLIASGQAPQAELDELHELSLMRGAEDWDLLFECAAMLRERGELSGGRDGEGGEASLVPFLEAVLEGGDGGFDGGAVSRHEEEKKKGKVGKTKGGRKAAVPKKKTPKKGISHFWGEDDDASGSPGLRQRRQNTNTFGTRSKASSQDHRVTAGNSPEKVDGALGGVELSQAQPPPPDDAVASVTTNETSLKTAIRKDPSPRQPTSPNNPTHTPPETKKTPKTNRAVKATGGSRSPFFTTPTPTPKPKPKPTPRPPSTTTPPKPKTPRPPRNTISRLPIPPLTAPHFGLIQEEGYPEEGGGGRGVRVGEVFGPEDGEVGEDGENGGGGGLAGEVVDAVADARERAIGSAWEIGHLTQGPYALDSWRIFCRDVLLGRSDHWTGKGSPPGFQPEWMRVLPRDKELRACLRWMWMREGWEWDPLTGEREPLREEMRRAVDEGRVGYDDNGNLVIIGPRDHLIILAIASDPNQMPSPSSISHSFKLEAGSRVYGRQSSASLQSFSVLIPPLPVNSVRSFPITNTSRPDDQLPR</sequence>
<reference evidence="1 2" key="1">
    <citation type="journal article" date="2021" name="Nat. Commun.">
        <title>Genetic determinants of endophytism in the Arabidopsis root mycobiome.</title>
        <authorList>
            <person name="Mesny F."/>
            <person name="Miyauchi S."/>
            <person name="Thiergart T."/>
            <person name="Pickel B."/>
            <person name="Atanasova L."/>
            <person name="Karlsson M."/>
            <person name="Huettel B."/>
            <person name="Barry K.W."/>
            <person name="Haridas S."/>
            <person name="Chen C."/>
            <person name="Bauer D."/>
            <person name="Andreopoulos W."/>
            <person name="Pangilinan J."/>
            <person name="LaButti K."/>
            <person name="Riley R."/>
            <person name="Lipzen A."/>
            <person name="Clum A."/>
            <person name="Drula E."/>
            <person name="Henrissat B."/>
            <person name="Kohler A."/>
            <person name="Grigoriev I.V."/>
            <person name="Martin F.M."/>
            <person name="Hacquard S."/>
        </authorList>
    </citation>
    <scope>NUCLEOTIDE SEQUENCE [LARGE SCALE GENOMIC DNA]</scope>
    <source>
        <strain evidence="1 2">MPI-SDFR-AT-0079</strain>
    </source>
</reference>